<protein>
    <submittedName>
        <fullName evidence="1">Uncharacterized protein</fullName>
    </submittedName>
</protein>
<gene>
    <name evidence="1" type="ORF">LCGC14_1860480</name>
</gene>
<dbReference type="AlphaFoldDB" id="A0A0F9G834"/>
<proteinExistence type="predicted"/>
<accession>A0A0F9G834</accession>
<reference evidence="1" key="1">
    <citation type="journal article" date="2015" name="Nature">
        <title>Complex archaea that bridge the gap between prokaryotes and eukaryotes.</title>
        <authorList>
            <person name="Spang A."/>
            <person name="Saw J.H."/>
            <person name="Jorgensen S.L."/>
            <person name="Zaremba-Niedzwiedzka K."/>
            <person name="Martijn J."/>
            <person name="Lind A.E."/>
            <person name="van Eijk R."/>
            <person name="Schleper C."/>
            <person name="Guy L."/>
            <person name="Ettema T.J."/>
        </authorList>
    </citation>
    <scope>NUCLEOTIDE SEQUENCE</scope>
</reference>
<evidence type="ECO:0000313" key="1">
    <source>
        <dbReference type="EMBL" id="KKL94858.1"/>
    </source>
</evidence>
<comment type="caution">
    <text evidence="1">The sequence shown here is derived from an EMBL/GenBank/DDBJ whole genome shotgun (WGS) entry which is preliminary data.</text>
</comment>
<sequence>MPTERELIEDCYLYNRKAKHPPMYPWSGEDAN</sequence>
<organism evidence="1">
    <name type="scientific">marine sediment metagenome</name>
    <dbReference type="NCBI Taxonomy" id="412755"/>
    <lineage>
        <taxon>unclassified sequences</taxon>
        <taxon>metagenomes</taxon>
        <taxon>ecological metagenomes</taxon>
    </lineage>
</organism>
<dbReference type="EMBL" id="LAZR01018820">
    <property type="protein sequence ID" value="KKL94858.1"/>
    <property type="molecule type" value="Genomic_DNA"/>
</dbReference>
<name>A0A0F9G834_9ZZZZ</name>